<keyword evidence="2" id="KW-0808">Transferase</keyword>
<dbReference type="SUPFAM" id="SSF53335">
    <property type="entry name" value="S-adenosyl-L-methionine-dependent methyltransferases"/>
    <property type="match status" value="1"/>
</dbReference>
<dbReference type="AlphaFoldDB" id="A0A6N9H9J5"/>
<dbReference type="PANTHER" id="PTHR42912:SF95">
    <property type="entry name" value="METHYLTRANSFERASE TYPE 11 DOMAIN-CONTAINING PROTEIN"/>
    <property type="match status" value="1"/>
</dbReference>
<dbReference type="InterPro" id="IPR041698">
    <property type="entry name" value="Methyltransf_25"/>
</dbReference>
<dbReference type="GO" id="GO:0008168">
    <property type="term" value="F:methyltransferase activity"/>
    <property type="evidence" value="ECO:0007669"/>
    <property type="project" value="UniProtKB-KW"/>
</dbReference>
<feature type="domain" description="Methyltransferase" evidence="1">
    <location>
        <begin position="53"/>
        <end position="145"/>
    </location>
</feature>
<accession>A0A6N9H9J5</accession>
<name>A0A6N9H9J5_9MICO</name>
<dbReference type="InterPro" id="IPR029063">
    <property type="entry name" value="SAM-dependent_MTases_sf"/>
</dbReference>
<evidence type="ECO:0000313" key="3">
    <source>
        <dbReference type="Proteomes" id="UP000469215"/>
    </source>
</evidence>
<sequence>MNAQAPIPCAGRRAEDAPGHWLLARLGKRVLRPGGLGLTRALLAHAQLRGADVVELAPGLGRTAVEILAAAPASYTGVEKDPDAAVQAEIAVGPRARIVVADAAKTGLPDACADAVVGEAILTMHTDAAKTAMIAEAARLLRPGGRYAIHELGLRPDGLDDETKTALRRQLARAIKVNARPLTVAEWSALLEDAGLVVEWTDTAPMALLQLRRNLADEGVRATLRIIGNVLRDAQARRRVLGMRAVFRAHRHSLCGVALVARKPA</sequence>
<dbReference type="InterPro" id="IPR050508">
    <property type="entry name" value="Methyltransf_Superfamily"/>
</dbReference>
<gene>
    <name evidence="2" type="ORF">GSY69_12205</name>
</gene>
<dbReference type="RefSeq" id="WP_160954112.1">
    <property type="nucleotide sequence ID" value="NZ_WWEQ01000069.1"/>
</dbReference>
<dbReference type="PANTHER" id="PTHR42912">
    <property type="entry name" value="METHYLTRANSFERASE"/>
    <property type="match status" value="1"/>
</dbReference>
<organism evidence="2 3">
    <name type="scientific">Brevibacterium rongguiense</name>
    <dbReference type="NCBI Taxonomy" id="2695267"/>
    <lineage>
        <taxon>Bacteria</taxon>
        <taxon>Bacillati</taxon>
        <taxon>Actinomycetota</taxon>
        <taxon>Actinomycetes</taxon>
        <taxon>Micrococcales</taxon>
        <taxon>Brevibacteriaceae</taxon>
        <taxon>Brevibacterium</taxon>
    </lineage>
</organism>
<dbReference type="GO" id="GO:0032259">
    <property type="term" value="P:methylation"/>
    <property type="evidence" value="ECO:0007669"/>
    <property type="project" value="UniProtKB-KW"/>
</dbReference>
<evidence type="ECO:0000259" key="1">
    <source>
        <dbReference type="Pfam" id="PF13649"/>
    </source>
</evidence>
<dbReference type="Proteomes" id="UP000469215">
    <property type="component" value="Unassembled WGS sequence"/>
</dbReference>
<protein>
    <submittedName>
        <fullName evidence="2">Methyltransferase domain-containing protein</fullName>
    </submittedName>
</protein>
<dbReference type="Pfam" id="PF13649">
    <property type="entry name" value="Methyltransf_25"/>
    <property type="match status" value="1"/>
</dbReference>
<keyword evidence="3" id="KW-1185">Reference proteome</keyword>
<keyword evidence="2" id="KW-0489">Methyltransferase</keyword>
<evidence type="ECO:0000313" key="2">
    <source>
        <dbReference type="EMBL" id="MYM20699.1"/>
    </source>
</evidence>
<dbReference type="CDD" id="cd02440">
    <property type="entry name" value="AdoMet_MTases"/>
    <property type="match status" value="1"/>
</dbReference>
<dbReference type="Gene3D" id="3.40.50.150">
    <property type="entry name" value="Vaccinia Virus protein VP39"/>
    <property type="match status" value="1"/>
</dbReference>
<comment type="caution">
    <text evidence="2">The sequence shown here is derived from an EMBL/GenBank/DDBJ whole genome shotgun (WGS) entry which is preliminary data.</text>
</comment>
<dbReference type="EMBL" id="WWEQ01000069">
    <property type="protein sequence ID" value="MYM20699.1"/>
    <property type="molecule type" value="Genomic_DNA"/>
</dbReference>
<proteinExistence type="predicted"/>
<reference evidence="2 3" key="1">
    <citation type="submission" date="2020-01" db="EMBL/GenBank/DDBJ databases">
        <authorList>
            <person name="Deng T."/>
        </authorList>
    </citation>
    <scope>NUCLEOTIDE SEQUENCE [LARGE SCALE GENOMIC DNA]</scope>
    <source>
        <strain evidence="2 3">5221</strain>
    </source>
</reference>